<gene>
    <name evidence="2" type="ORF">M2A_1177</name>
</gene>
<reference evidence="2 3" key="1">
    <citation type="submission" date="2014-07" db="EMBL/GenBank/DDBJ databases">
        <title>Tepidicaulis marinum gen. nov., sp. nov., a novel marine bacterium denitrifying nitrate to nitrous oxide strictly under microaerobic conditions.</title>
        <authorList>
            <person name="Takeuchi M."/>
            <person name="Yamagishi T."/>
            <person name="Kamagata Y."/>
            <person name="Oshima K."/>
            <person name="Hattori M."/>
            <person name="Katayama T."/>
            <person name="Hanada S."/>
            <person name="Tamaki H."/>
            <person name="Marumo K."/>
            <person name="Maeda H."/>
            <person name="Nedachi M."/>
            <person name="Iwasaki W."/>
            <person name="Suwa Y."/>
            <person name="Sakata S."/>
        </authorList>
    </citation>
    <scope>NUCLEOTIDE SEQUENCE [LARGE SCALE GENOMIC DNA]</scope>
    <source>
        <strain evidence="2 3">MA2</strain>
    </source>
</reference>
<evidence type="ECO:0000313" key="3">
    <source>
        <dbReference type="Proteomes" id="UP000028702"/>
    </source>
</evidence>
<sequence>MIMLGTPMPKTKKENETETEKGDEVLRRMLNTPPQPKEGEKKDSTKRKPKRKPAE</sequence>
<feature type="compositionally biased region" description="Basic residues" evidence="1">
    <location>
        <begin position="44"/>
        <end position="55"/>
    </location>
</feature>
<dbReference type="EMBL" id="BBIO01000004">
    <property type="protein sequence ID" value="GAK44678.1"/>
    <property type="molecule type" value="Genomic_DNA"/>
</dbReference>
<feature type="compositionally biased region" description="Basic and acidic residues" evidence="1">
    <location>
        <begin position="11"/>
        <end position="27"/>
    </location>
</feature>
<dbReference type="Proteomes" id="UP000028702">
    <property type="component" value="Unassembled WGS sequence"/>
</dbReference>
<proteinExistence type="predicted"/>
<comment type="caution">
    <text evidence="2">The sequence shown here is derived from an EMBL/GenBank/DDBJ whole genome shotgun (WGS) entry which is preliminary data.</text>
</comment>
<protein>
    <submittedName>
        <fullName evidence="2">Uncharacterized protein</fullName>
    </submittedName>
</protein>
<keyword evidence="3" id="KW-1185">Reference proteome</keyword>
<name>A0A081B9G0_9HYPH</name>
<evidence type="ECO:0000256" key="1">
    <source>
        <dbReference type="SAM" id="MobiDB-lite"/>
    </source>
</evidence>
<evidence type="ECO:0000313" key="2">
    <source>
        <dbReference type="EMBL" id="GAK44678.1"/>
    </source>
</evidence>
<feature type="region of interest" description="Disordered" evidence="1">
    <location>
        <begin position="1"/>
        <end position="55"/>
    </location>
</feature>
<organism evidence="2 3">
    <name type="scientific">Tepidicaulis marinus</name>
    <dbReference type="NCBI Taxonomy" id="1333998"/>
    <lineage>
        <taxon>Bacteria</taxon>
        <taxon>Pseudomonadati</taxon>
        <taxon>Pseudomonadota</taxon>
        <taxon>Alphaproteobacteria</taxon>
        <taxon>Hyphomicrobiales</taxon>
        <taxon>Parvibaculaceae</taxon>
        <taxon>Tepidicaulis</taxon>
    </lineage>
</organism>
<accession>A0A081B9G0</accession>
<dbReference type="AlphaFoldDB" id="A0A081B9G0"/>